<feature type="compositionally biased region" description="Basic residues" evidence="1">
    <location>
        <begin position="12"/>
        <end position="21"/>
    </location>
</feature>
<name>A0A1X0NFN3_9TRYP</name>
<dbReference type="GeneID" id="39990859"/>
<dbReference type="AlphaFoldDB" id="A0A1X0NFN3"/>
<dbReference type="Proteomes" id="UP000192257">
    <property type="component" value="Unassembled WGS sequence"/>
</dbReference>
<dbReference type="EMBL" id="NBCO01000065">
    <property type="protein sequence ID" value="ORC83544.1"/>
    <property type="molecule type" value="Genomic_DNA"/>
</dbReference>
<dbReference type="RefSeq" id="XP_028877610.1">
    <property type="nucleotide sequence ID" value="XM_029031079.1"/>
</dbReference>
<gene>
    <name evidence="2" type="ORF">TM35_000651060</name>
</gene>
<feature type="compositionally biased region" description="Polar residues" evidence="1">
    <location>
        <begin position="24"/>
        <end position="34"/>
    </location>
</feature>
<keyword evidence="3" id="KW-1185">Reference proteome</keyword>
<reference evidence="2 3" key="1">
    <citation type="submission" date="2017-03" db="EMBL/GenBank/DDBJ databases">
        <title>An alternative strategy for trypanosome survival in the mammalian bloodstream revealed through genome and transcriptome analysis of the ubiquitous bovine parasite Trypanosoma (Megatrypanum) theileri.</title>
        <authorList>
            <person name="Kelly S."/>
            <person name="Ivens A."/>
            <person name="Mott A."/>
            <person name="O'Neill E."/>
            <person name="Emms D."/>
            <person name="Macleod O."/>
            <person name="Voorheis P."/>
            <person name="Matthews J."/>
            <person name="Matthews K."/>
            <person name="Carrington M."/>
        </authorList>
    </citation>
    <scope>NUCLEOTIDE SEQUENCE [LARGE SCALE GENOMIC DNA]</scope>
    <source>
        <strain evidence="2">Edinburgh</strain>
    </source>
</reference>
<accession>A0A1X0NFN3</accession>
<sequence length="134" mass="15105">MAEALAPPRGQSCKKHKKKEKSPRQISSETSLRRSCQKKKKHSFSLIWGTVLAKEVLWNLMACQKVKRFHITLGIIAIKRSNSLISVPKDGSGKKYLLIDIMRWRGRNRSSTAGICLGGLNSFYVNYGKTRSLA</sequence>
<comment type="caution">
    <text evidence="2">The sequence shown here is derived from an EMBL/GenBank/DDBJ whole genome shotgun (WGS) entry which is preliminary data.</text>
</comment>
<feature type="region of interest" description="Disordered" evidence="1">
    <location>
        <begin position="1"/>
        <end position="41"/>
    </location>
</feature>
<evidence type="ECO:0000313" key="2">
    <source>
        <dbReference type="EMBL" id="ORC83544.1"/>
    </source>
</evidence>
<proteinExistence type="predicted"/>
<dbReference type="VEuPathDB" id="TriTrypDB:TM35_000651060"/>
<protein>
    <submittedName>
        <fullName evidence="2">Uncharacterized protein</fullName>
    </submittedName>
</protein>
<evidence type="ECO:0000313" key="3">
    <source>
        <dbReference type="Proteomes" id="UP000192257"/>
    </source>
</evidence>
<evidence type="ECO:0000256" key="1">
    <source>
        <dbReference type="SAM" id="MobiDB-lite"/>
    </source>
</evidence>
<organism evidence="2 3">
    <name type="scientific">Trypanosoma theileri</name>
    <dbReference type="NCBI Taxonomy" id="67003"/>
    <lineage>
        <taxon>Eukaryota</taxon>
        <taxon>Discoba</taxon>
        <taxon>Euglenozoa</taxon>
        <taxon>Kinetoplastea</taxon>
        <taxon>Metakinetoplastina</taxon>
        <taxon>Trypanosomatida</taxon>
        <taxon>Trypanosomatidae</taxon>
        <taxon>Trypanosoma</taxon>
    </lineage>
</organism>